<evidence type="ECO:0000256" key="2">
    <source>
        <dbReference type="SAM" id="Phobius"/>
    </source>
</evidence>
<evidence type="ECO:0000256" key="1">
    <source>
        <dbReference type="SAM" id="MobiDB-lite"/>
    </source>
</evidence>
<reference evidence="3 4" key="1">
    <citation type="journal article" date="2019" name="Sci. Rep.">
        <title>Extended insight into the Mycobacterium chelonae-abscessus complex through whole genome sequencing of Mycobacterium salmoniphilum outbreak and Mycobacterium salmoniphilum-like strains.</title>
        <authorList>
            <person name="Behra P.R.K."/>
            <person name="Das S."/>
            <person name="Pettersson B.M.F."/>
            <person name="Shirreff L."/>
            <person name="DuCote T."/>
            <person name="Jacobsson K.G."/>
            <person name="Ennis D.G."/>
            <person name="Kirsebom L.A."/>
        </authorList>
    </citation>
    <scope>NUCLEOTIDE SEQUENCE [LARGE SCALE GENOMIC DNA]</scope>
    <source>
        <strain evidence="3 4">CCUG 60884</strain>
    </source>
</reference>
<feature type="compositionally biased region" description="Polar residues" evidence="1">
    <location>
        <begin position="1"/>
        <end position="14"/>
    </location>
</feature>
<comment type="caution">
    <text evidence="3">The sequence shown here is derived from an EMBL/GenBank/DDBJ whole genome shotgun (WGS) entry which is preliminary data.</text>
</comment>
<keyword evidence="2" id="KW-1133">Transmembrane helix</keyword>
<evidence type="ECO:0000313" key="4">
    <source>
        <dbReference type="Proteomes" id="UP000294604"/>
    </source>
</evidence>
<name>A0A4R8SQ39_9MYCO</name>
<sequence length="235" mass="25462">MADTIPTSIPSGPTSHIAPETLVSRPPAGPTKSRIRHALVSAGLGLGTYYGMRLTGASELHALMAAAAVSAVRVIYTIAKDRRFDLIAGFIMLTHGATLVVALYTGSPELAQLTRVAPLALAGLFFIASGLLGRPLTQLAIARVLPLWIQQRLGTQEWEQSDNTAYRRMHIWLCLAIGVIYLAQALLMTTVIHNNSADVAQLVNKVVSTVSEIIRLAFAIGAIWLFRKWRQKTPT</sequence>
<keyword evidence="2" id="KW-0812">Transmembrane</keyword>
<feature type="transmembrane region" description="Helical" evidence="2">
    <location>
        <begin position="86"/>
        <end position="104"/>
    </location>
</feature>
<dbReference type="Proteomes" id="UP000294604">
    <property type="component" value="Unassembled WGS sequence"/>
</dbReference>
<feature type="transmembrane region" description="Helical" evidence="2">
    <location>
        <begin position="206"/>
        <end position="226"/>
    </location>
</feature>
<feature type="transmembrane region" description="Helical" evidence="2">
    <location>
        <begin position="60"/>
        <end position="79"/>
    </location>
</feature>
<accession>A0A4R8SQ39</accession>
<feature type="region of interest" description="Disordered" evidence="1">
    <location>
        <begin position="1"/>
        <end position="30"/>
    </location>
</feature>
<feature type="transmembrane region" description="Helical" evidence="2">
    <location>
        <begin position="116"/>
        <end position="133"/>
    </location>
</feature>
<proteinExistence type="predicted"/>
<evidence type="ECO:0008006" key="5">
    <source>
        <dbReference type="Google" id="ProtNLM"/>
    </source>
</evidence>
<protein>
    <recommendedName>
        <fullName evidence="5">Intracellular septation protein A</fullName>
    </recommendedName>
</protein>
<dbReference type="NCBIfam" id="NF041646">
    <property type="entry name" value="VC0807_fam"/>
    <property type="match status" value="1"/>
</dbReference>
<evidence type="ECO:0000313" key="3">
    <source>
        <dbReference type="EMBL" id="TEA01258.1"/>
    </source>
</evidence>
<organism evidence="3 4">
    <name type="scientific">Mycobacteroides salmoniphilum</name>
    <dbReference type="NCBI Taxonomy" id="404941"/>
    <lineage>
        <taxon>Bacteria</taxon>
        <taxon>Bacillati</taxon>
        <taxon>Actinomycetota</taxon>
        <taxon>Actinomycetes</taxon>
        <taxon>Mycobacteriales</taxon>
        <taxon>Mycobacteriaceae</taxon>
        <taxon>Mycobacteroides</taxon>
    </lineage>
</organism>
<keyword evidence="2" id="KW-0472">Membrane</keyword>
<dbReference type="AlphaFoldDB" id="A0A4R8SQ39"/>
<feature type="transmembrane region" description="Helical" evidence="2">
    <location>
        <begin position="171"/>
        <end position="194"/>
    </location>
</feature>
<dbReference type="EMBL" id="PECL01000012">
    <property type="protein sequence ID" value="TEA01258.1"/>
    <property type="molecule type" value="Genomic_DNA"/>
</dbReference>
<gene>
    <name evidence="3" type="ORF">CCUG60884_04007</name>
</gene>
<dbReference type="RefSeq" id="WP_134086596.1">
    <property type="nucleotide sequence ID" value="NZ_PECL01000012.1"/>
</dbReference>